<dbReference type="PROSITE" id="PS50914">
    <property type="entry name" value="BON"/>
    <property type="match status" value="1"/>
</dbReference>
<accession>M4VN10</accession>
<proteinExistence type="predicted"/>
<sequence>MKRNQKSVVSVLVVIMAALLFFISCERKDVANTIPSVISDTDSGYETTNINNVNANQGTMTQIQDTSAQDDRITQSIRQQIASQNTSAFTQDVSVSTTNGMVVLRGSVKTMDEKNRIEGIARGVAGTNRVISEITVAR</sequence>
<name>M4VN10_9BACT</name>
<feature type="domain" description="BON" evidence="1">
    <location>
        <begin position="69"/>
        <end position="138"/>
    </location>
</feature>
<reference evidence="2 3" key="1">
    <citation type="journal article" date="2013" name="ISME J.">
        <title>By their genes ye shall know them: genomic signatures of predatory bacteria.</title>
        <authorList>
            <person name="Pasternak Z."/>
            <person name="Pietrokovski S."/>
            <person name="Rotem O."/>
            <person name="Gophna U."/>
            <person name="Lurie-Weinberger M.N."/>
            <person name="Jurkevitch E."/>
        </authorList>
    </citation>
    <scope>NUCLEOTIDE SEQUENCE [LARGE SCALE GENOMIC DNA]</scope>
    <source>
        <strain evidence="2 3">JSS</strain>
    </source>
</reference>
<dbReference type="STRING" id="1184267.A11Q_244"/>
<dbReference type="RefSeq" id="WP_015468954.1">
    <property type="nucleotide sequence ID" value="NC_020813.1"/>
</dbReference>
<evidence type="ECO:0000259" key="1">
    <source>
        <dbReference type="PROSITE" id="PS50914"/>
    </source>
</evidence>
<dbReference type="Gene3D" id="3.30.1340.30">
    <property type="match status" value="1"/>
</dbReference>
<dbReference type="EMBL" id="CP003537">
    <property type="protein sequence ID" value="AGH94464.1"/>
    <property type="molecule type" value="Genomic_DNA"/>
</dbReference>
<dbReference type="KEGG" id="bex:A11Q_244"/>
<gene>
    <name evidence="2" type="ORF">A11Q_244</name>
</gene>
<dbReference type="PANTHER" id="PTHR34606:SF15">
    <property type="entry name" value="BON DOMAIN-CONTAINING PROTEIN"/>
    <property type="match status" value="1"/>
</dbReference>
<dbReference type="InterPro" id="IPR007055">
    <property type="entry name" value="BON_dom"/>
</dbReference>
<keyword evidence="3" id="KW-1185">Reference proteome</keyword>
<dbReference type="OrthoDB" id="285891at2"/>
<dbReference type="InterPro" id="IPR051686">
    <property type="entry name" value="Lipoprotein_DolP"/>
</dbReference>
<dbReference type="PATRIC" id="fig|1184267.3.peg.246"/>
<dbReference type="PANTHER" id="PTHR34606">
    <property type="entry name" value="BON DOMAIN-CONTAINING PROTEIN"/>
    <property type="match status" value="1"/>
</dbReference>
<dbReference type="eggNOG" id="COG2823">
    <property type="taxonomic scope" value="Bacteria"/>
</dbReference>
<evidence type="ECO:0000313" key="3">
    <source>
        <dbReference type="Proteomes" id="UP000012040"/>
    </source>
</evidence>
<dbReference type="Pfam" id="PF04972">
    <property type="entry name" value="BON"/>
    <property type="match status" value="1"/>
</dbReference>
<organism evidence="2 3">
    <name type="scientific">Pseudobdellovibrio exovorus JSS</name>
    <dbReference type="NCBI Taxonomy" id="1184267"/>
    <lineage>
        <taxon>Bacteria</taxon>
        <taxon>Pseudomonadati</taxon>
        <taxon>Bdellovibrionota</taxon>
        <taxon>Bdellovibrionia</taxon>
        <taxon>Bdellovibrionales</taxon>
        <taxon>Pseudobdellovibrionaceae</taxon>
        <taxon>Pseudobdellovibrio</taxon>
    </lineage>
</organism>
<dbReference type="AlphaFoldDB" id="M4VN10"/>
<dbReference type="Proteomes" id="UP000012040">
    <property type="component" value="Chromosome"/>
</dbReference>
<dbReference type="PROSITE" id="PS51257">
    <property type="entry name" value="PROKAR_LIPOPROTEIN"/>
    <property type="match status" value="1"/>
</dbReference>
<evidence type="ECO:0000313" key="2">
    <source>
        <dbReference type="EMBL" id="AGH94464.1"/>
    </source>
</evidence>
<protein>
    <recommendedName>
        <fullName evidence="1">BON domain-containing protein</fullName>
    </recommendedName>
</protein>
<dbReference type="HOGENOM" id="CLU_1851229_0_0_7"/>